<reference evidence="11 12" key="1">
    <citation type="journal article" date="2019" name="Nat. Plants">
        <title>Stout camphor tree genome fills gaps in understanding of flowering plant genome evolution.</title>
        <authorList>
            <person name="Chaw S.M."/>
            <person name="Liu Y.C."/>
            <person name="Wu Y.W."/>
            <person name="Wang H.Y."/>
            <person name="Lin C.I."/>
            <person name="Wu C.S."/>
            <person name="Ke H.M."/>
            <person name="Chang L.Y."/>
            <person name="Hsu C.Y."/>
            <person name="Yang H.T."/>
            <person name="Sudianto E."/>
            <person name="Hsu M.H."/>
            <person name="Wu K.P."/>
            <person name="Wang L.N."/>
            <person name="Leebens-Mack J.H."/>
            <person name="Tsai I.J."/>
        </authorList>
    </citation>
    <scope>NUCLEOTIDE SEQUENCE [LARGE SCALE GENOMIC DNA]</scope>
    <source>
        <strain evidence="12">cv. Chaw 1501</strain>
        <tissue evidence="11">Young leaves</tissue>
    </source>
</reference>
<evidence type="ECO:0000313" key="12">
    <source>
        <dbReference type="Proteomes" id="UP000283530"/>
    </source>
</evidence>
<dbReference type="FunFam" id="3.80.10.10:FF:000433">
    <property type="entry name" value="Putative LRR receptor-like serine/threonine-protein kinase isoform A"/>
    <property type="match status" value="1"/>
</dbReference>
<evidence type="ECO:0000313" key="11">
    <source>
        <dbReference type="EMBL" id="RWR96283.1"/>
    </source>
</evidence>
<evidence type="ECO:0000256" key="7">
    <source>
        <dbReference type="ARBA" id="ARBA00023180"/>
    </source>
</evidence>
<dbReference type="Gene3D" id="3.80.10.10">
    <property type="entry name" value="Ribonuclease Inhibitor"/>
    <property type="match status" value="3"/>
</dbReference>
<dbReference type="InterPro" id="IPR032675">
    <property type="entry name" value="LRR_dom_sf"/>
</dbReference>
<evidence type="ECO:0000256" key="3">
    <source>
        <dbReference type="ARBA" id="ARBA00022679"/>
    </source>
</evidence>
<evidence type="ECO:0000256" key="1">
    <source>
        <dbReference type="ARBA" id="ARBA00012513"/>
    </source>
</evidence>
<keyword evidence="8" id="KW-0812">Transmembrane</keyword>
<dbReference type="Pfam" id="PF00560">
    <property type="entry name" value="LRR_1"/>
    <property type="match status" value="2"/>
</dbReference>
<dbReference type="Proteomes" id="UP000283530">
    <property type="component" value="Unassembled WGS sequence"/>
</dbReference>
<dbReference type="OrthoDB" id="1897577at2759"/>
<keyword evidence="5" id="KW-0547">Nucleotide-binding</keyword>
<keyword evidence="2" id="KW-0597">Phosphoprotein</keyword>
<accession>A0A3S3PRI0</accession>
<comment type="caution">
    <text evidence="11">The sequence shown here is derived from an EMBL/GenBank/DDBJ whole genome shotgun (WGS) entry which is preliminary data.</text>
</comment>
<dbReference type="PANTHER" id="PTHR48006">
    <property type="entry name" value="LEUCINE-RICH REPEAT-CONTAINING PROTEIN DDB_G0281931-RELATED"/>
    <property type="match status" value="1"/>
</dbReference>
<dbReference type="FunFam" id="2.60.120.430:FF:000004">
    <property type="entry name" value="Putative leucine-rich repeat receptor-like serine/threonine-protein kinase"/>
    <property type="match status" value="1"/>
</dbReference>
<evidence type="ECO:0000256" key="2">
    <source>
        <dbReference type="ARBA" id="ARBA00022553"/>
    </source>
</evidence>
<dbReference type="InterPro" id="IPR001611">
    <property type="entry name" value="Leu-rich_rpt"/>
</dbReference>
<dbReference type="InterPro" id="IPR011009">
    <property type="entry name" value="Kinase-like_dom_sf"/>
</dbReference>
<gene>
    <name evidence="11" type="ORF">CKAN_02566400</name>
</gene>
<dbReference type="InterPro" id="IPR051824">
    <property type="entry name" value="LRR_Rcpt-Like_S/T_Kinase"/>
</dbReference>
<dbReference type="AlphaFoldDB" id="A0A3S3PRI0"/>
<name>A0A3S3PRI0_9MAGN</name>
<keyword evidence="8" id="KW-1133">Transmembrane helix</keyword>
<dbReference type="Gene3D" id="2.60.120.430">
    <property type="entry name" value="Galactose-binding lectin"/>
    <property type="match status" value="1"/>
</dbReference>
<keyword evidence="8" id="KW-0472">Membrane</keyword>
<dbReference type="PANTHER" id="PTHR48006:SF81">
    <property type="entry name" value="PROTEIN KINASE DOMAIN-CONTAINING PROTEIN"/>
    <property type="match status" value="1"/>
</dbReference>
<feature type="chain" id="PRO_5018717208" description="non-specific serine/threonine protein kinase" evidence="9">
    <location>
        <begin position="26"/>
        <end position="738"/>
    </location>
</feature>
<keyword evidence="6" id="KW-0067">ATP-binding</keyword>
<keyword evidence="3" id="KW-0808">Transferase</keyword>
<dbReference type="GO" id="GO:0004674">
    <property type="term" value="F:protein serine/threonine kinase activity"/>
    <property type="evidence" value="ECO:0007669"/>
    <property type="project" value="UniProtKB-EC"/>
</dbReference>
<dbReference type="STRING" id="337451.A0A3S3PRI0"/>
<evidence type="ECO:0000256" key="9">
    <source>
        <dbReference type="SAM" id="SignalP"/>
    </source>
</evidence>
<proteinExistence type="predicted"/>
<feature type="domain" description="Malectin" evidence="10">
    <location>
        <begin position="326"/>
        <end position="514"/>
    </location>
</feature>
<evidence type="ECO:0000256" key="4">
    <source>
        <dbReference type="ARBA" id="ARBA00022729"/>
    </source>
</evidence>
<feature type="signal peptide" evidence="9">
    <location>
        <begin position="1"/>
        <end position="25"/>
    </location>
</feature>
<organism evidence="11 12">
    <name type="scientific">Cinnamomum micranthum f. kanehirae</name>
    <dbReference type="NCBI Taxonomy" id="337451"/>
    <lineage>
        <taxon>Eukaryota</taxon>
        <taxon>Viridiplantae</taxon>
        <taxon>Streptophyta</taxon>
        <taxon>Embryophyta</taxon>
        <taxon>Tracheophyta</taxon>
        <taxon>Spermatophyta</taxon>
        <taxon>Magnoliopsida</taxon>
        <taxon>Magnoliidae</taxon>
        <taxon>Laurales</taxon>
        <taxon>Lauraceae</taxon>
        <taxon>Cinnamomum</taxon>
    </lineage>
</organism>
<dbReference type="EMBL" id="QPKB01000012">
    <property type="protein sequence ID" value="RWR96283.1"/>
    <property type="molecule type" value="Genomic_DNA"/>
</dbReference>
<dbReference type="SUPFAM" id="SSF56112">
    <property type="entry name" value="Protein kinase-like (PK-like)"/>
    <property type="match status" value="1"/>
</dbReference>
<keyword evidence="11" id="KW-0418">Kinase</keyword>
<evidence type="ECO:0000256" key="5">
    <source>
        <dbReference type="ARBA" id="ARBA00022741"/>
    </source>
</evidence>
<evidence type="ECO:0000259" key="10">
    <source>
        <dbReference type="Pfam" id="PF11721"/>
    </source>
</evidence>
<dbReference type="Gene3D" id="1.10.510.10">
    <property type="entry name" value="Transferase(Phosphotransferase) domain 1"/>
    <property type="match status" value="1"/>
</dbReference>
<dbReference type="GO" id="GO:0005524">
    <property type="term" value="F:ATP binding"/>
    <property type="evidence" value="ECO:0007669"/>
    <property type="project" value="UniProtKB-KW"/>
</dbReference>
<dbReference type="SUPFAM" id="SSF52058">
    <property type="entry name" value="L domain-like"/>
    <property type="match status" value="1"/>
</dbReference>
<dbReference type="InterPro" id="IPR021720">
    <property type="entry name" value="Malectin_dom"/>
</dbReference>
<keyword evidence="7" id="KW-0325">Glycoprotein</keyword>
<protein>
    <recommendedName>
        <fullName evidence="1">non-specific serine/threonine protein kinase</fullName>
        <ecNumber evidence="1">2.7.11.1</ecNumber>
    </recommendedName>
</protein>
<evidence type="ECO:0000256" key="8">
    <source>
        <dbReference type="SAM" id="Phobius"/>
    </source>
</evidence>
<sequence>MLMQRRRDVVFLFLLTLTCFPTTFGSGATLPPEEIDALKQIGQTLGKDDWNFSADPCSEERSWLDPSTTIVYENNVTCNCTYQDNTVCHVVSIVLRGQDLQGVLPPELAKLPYLQQIDLNRNYLNGTIPLEWGSIPLKKMSLEDNKFSGEFAVLLQGIEKLVSIKRIVISSNGFSGQLPTKLANLTSLKDFRITDNNFTGRIPGFIKNWTELARLEIQGTGLQGPIPSEISSLVNLTNLRISDINGIATPFPKLDNMKSIRTLILRNCKLTGSIPDYIWTMENLKTLDLSFNKLEGYLPPTLSKPKEAVFIDLSYNDFTPAILSKFYINCGGEEVTVHVNGTHRATTFTEDKDPGGASRYIPSRDRWAFSSTGNFLDNDQDQDLYIGKNISRLTMPDSQLYTTARLSPLSLTYYGLCLWNGNYTVKLHFADIMFSNNNSYRSLGKRIFDIYIQGKLVWKDFNIVAEAGGTHKAVVRNFTANVTTNTLEICFYWAGKGTQSLPKRGTYGPLISAISVESDFTPPGDKKIYAGAVIGIVASVFCVIFLIIGILWWKGCFRKKSSLYCNSNNLTEKSDVYSFGVVLLQLITGKKAIVRISGSAPRSLIDWAIPMVVGGDIMDVIDPKLEGNYDIKSIQKVAEIARACTSPKSIDRPHMRDVVVELKEYIGNEKAFESESAPENGGCVDSGPVLTTSEILSCLSARPALHKIFHLYLMCLETESSSQRHLREVLNEKHSQKF</sequence>
<keyword evidence="12" id="KW-1185">Reference proteome</keyword>
<evidence type="ECO:0000256" key="6">
    <source>
        <dbReference type="ARBA" id="ARBA00022840"/>
    </source>
</evidence>
<dbReference type="EC" id="2.7.11.1" evidence="1"/>
<dbReference type="Pfam" id="PF11721">
    <property type="entry name" value="Malectin"/>
    <property type="match status" value="1"/>
</dbReference>
<feature type="transmembrane region" description="Helical" evidence="8">
    <location>
        <begin position="528"/>
        <end position="553"/>
    </location>
</feature>
<keyword evidence="4 9" id="KW-0732">Signal</keyword>